<evidence type="ECO:0000256" key="7">
    <source>
        <dbReference type="ARBA" id="ARBA00023315"/>
    </source>
</evidence>
<evidence type="ECO:0000256" key="5">
    <source>
        <dbReference type="ARBA" id="ARBA00022960"/>
    </source>
</evidence>
<evidence type="ECO:0000256" key="4">
    <source>
        <dbReference type="ARBA" id="ARBA00022679"/>
    </source>
</evidence>
<name>A0AAX1RX96_9STAP</name>
<dbReference type="GO" id="GO:0016755">
    <property type="term" value="F:aminoacyltransferase activity"/>
    <property type="evidence" value="ECO:0007669"/>
    <property type="project" value="InterPro"/>
</dbReference>
<evidence type="ECO:0000256" key="8">
    <source>
        <dbReference type="ARBA" id="ARBA00023316"/>
    </source>
</evidence>
<dbReference type="Proteomes" id="UP000256337">
    <property type="component" value="Unassembled WGS sequence"/>
</dbReference>
<evidence type="ECO:0000256" key="9">
    <source>
        <dbReference type="SAM" id="Coils"/>
    </source>
</evidence>
<keyword evidence="3" id="KW-0963">Cytoplasm</keyword>
<sequence length="420" mass="49485">MKFTELTVEEYDQFVQSPALESHYFQVKENIATREADGFQVVLLGVKDENNHIIAASLFSKIPTMGSYVYYSNRGPVMDYNDLGLVDYYLKELTTYLHKNKCLYVKMDPYWLYNVYDKDINPITNQMPNDQVVQLFKSHGYKHHGFTTQYDASSQVRWMGVLDLKDETPQSIKKAFDSQRKRNINKAQNFGVKIKFLNYDEIDQFLELYRETEERTGFTSKTDEYFKNFVQHYGSKVLIPMAYIDLDEYIVSLQGSLNDKENRRDQMMSNENKSDKQLKKIAELDKQIEHEQKELLKSSELRKTDGSILNLAAGVFFANAYEINYFSGGSSQKYNHFMGPYAMHWYMINYCFEHGYERYNFYGLSGDFTEQSEDYGVYRFKRGFNVQIEELVGDFYKPVNKLKYFAFNLANSIRTKIKNK</sequence>
<protein>
    <submittedName>
        <fullName evidence="10">Aminoacyltransferase</fullName>
    </submittedName>
</protein>
<evidence type="ECO:0000313" key="11">
    <source>
        <dbReference type="Proteomes" id="UP000256337"/>
    </source>
</evidence>
<organism evidence="10 11">
    <name type="scientific">Staphylococcus felis</name>
    <dbReference type="NCBI Taxonomy" id="46127"/>
    <lineage>
        <taxon>Bacteria</taxon>
        <taxon>Bacillati</taxon>
        <taxon>Bacillota</taxon>
        <taxon>Bacilli</taxon>
        <taxon>Bacillales</taxon>
        <taxon>Staphylococcaceae</taxon>
        <taxon>Staphylococcus</taxon>
    </lineage>
</organism>
<evidence type="ECO:0000256" key="3">
    <source>
        <dbReference type="ARBA" id="ARBA00022490"/>
    </source>
</evidence>
<evidence type="ECO:0000256" key="6">
    <source>
        <dbReference type="ARBA" id="ARBA00022984"/>
    </source>
</evidence>
<feature type="coiled-coil region" evidence="9">
    <location>
        <begin position="274"/>
        <end position="301"/>
    </location>
</feature>
<evidence type="ECO:0000313" key="10">
    <source>
        <dbReference type="EMBL" id="REI24388.1"/>
    </source>
</evidence>
<dbReference type="Gene3D" id="1.20.58.90">
    <property type="match status" value="1"/>
</dbReference>
<dbReference type="KEGG" id="sfq:C7J90_08610"/>
<keyword evidence="6" id="KW-0573">Peptidoglycan synthesis</keyword>
<evidence type="ECO:0000256" key="2">
    <source>
        <dbReference type="ARBA" id="ARBA00009943"/>
    </source>
</evidence>
<dbReference type="AlphaFoldDB" id="A0AAX1RX96"/>
<comment type="similarity">
    <text evidence="2">Belongs to the FemABX family.</text>
</comment>
<dbReference type="InterPro" id="IPR016181">
    <property type="entry name" value="Acyl_CoA_acyltransferase"/>
</dbReference>
<reference evidence="10 11" key="1">
    <citation type="journal article" date="2018" name="Vet. Microbiol.">
        <title>Characterisation of Staphylococcus felis isolated from cats using whole genome sequencing.</title>
        <authorList>
            <person name="Worthing K."/>
            <person name="Pang S."/>
            <person name="Trott D.J."/>
            <person name="Abraham S."/>
            <person name="Coombs G.W."/>
            <person name="Jordan D."/>
            <person name="McIntyre L."/>
            <person name="Davies M.R."/>
            <person name="Norris J."/>
        </authorList>
    </citation>
    <scope>NUCLEOTIDE SEQUENCE [LARGE SCALE GENOMIC DNA]</scope>
    <source>
        <strain evidence="10 11">F25</strain>
    </source>
</reference>
<dbReference type="EMBL" id="QKYD01000038">
    <property type="protein sequence ID" value="REI24388.1"/>
    <property type="molecule type" value="Genomic_DNA"/>
</dbReference>
<dbReference type="RefSeq" id="WP_103209862.1">
    <property type="nucleotide sequence ID" value="NZ_CAJUZR010000023.1"/>
</dbReference>
<proteinExistence type="inferred from homology"/>
<dbReference type="InterPro" id="IPR003447">
    <property type="entry name" value="FEMABX"/>
</dbReference>
<gene>
    <name evidence="10" type="ORF">DOS76_02135</name>
</gene>
<keyword evidence="5" id="KW-0133">Cell shape</keyword>
<accession>A0AAX1RX96</accession>
<dbReference type="PROSITE" id="PS51191">
    <property type="entry name" value="FEMABX"/>
    <property type="match status" value="1"/>
</dbReference>
<keyword evidence="9" id="KW-0175">Coiled coil</keyword>
<dbReference type="GO" id="GO:0008360">
    <property type="term" value="P:regulation of cell shape"/>
    <property type="evidence" value="ECO:0007669"/>
    <property type="project" value="UniProtKB-KW"/>
</dbReference>
<dbReference type="Pfam" id="PF02388">
    <property type="entry name" value="FemAB"/>
    <property type="match status" value="1"/>
</dbReference>
<evidence type="ECO:0000256" key="1">
    <source>
        <dbReference type="ARBA" id="ARBA00004496"/>
    </source>
</evidence>
<dbReference type="Gene3D" id="3.40.630.30">
    <property type="match status" value="2"/>
</dbReference>
<keyword evidence="8" id="KW-0961">Cell wall biogenesis/degradation</keyword>
<dbReference type="PANTHER" id="PTHR36174:SF2">
    <property type="entry name" value="AMINOACYLTRANSFERASE FEMA"/>
    <property type="match status" value="1"/>
</dbReference>
<dbReference type="GO" id="GO:0009252">
    <property type="term" value="P:peptidoglycan biosynthetic process"/>
    <property type="evidence" value="ECO:0007669"/>
    <property type="project" value="UniProtKB-KW"/>
</dbReference>
<dbReference type="GO" id="GO:0071555">
    <property type="term" value="P:cell wall organization"/>
    <property type="evidence" value="ECO:0007669"/>
    <property type="project" value="UniProtKB-KW"/>
</dbReference>
<keyword evidence="7" id="KW-0012">Acyltransferase</keyword>
<comment type="caution">
    <text evidence="10">The sequence shown here is derived from an EMBL/GenBank/DDBJ whole genome shotgun (WGS) entry which is preliminary data.</text>
</comment>
<comment type="subcellular location">
    <subcellularLocation>
        <location evidence="1">Cytoplasm</location>
    </subcellularLocation>
</comment>
<dbReference type="GeneID" id="48058285"/>
<dbReference type="InterPro" id="IPR050644">
    <property type="entry name" value="PG_Glycine_Bridge_Synth"/>
</dbReference>
<dbReference type="SUPFAM" id="SSF55729">
    <property type="entry name" value="Acyl-CoA N-acyltransferases (Nat)"/>
    <property type="match status" value="2"/>
</dbReference>
<dbReference type="GO" id="GO:0005737">
    <property type="term" value="C:cytoplasm"/>
    <property type="evidence" value="ECO:0007669"/>
    <property type="project" value="UniProtKB-SubCell"/>
</dbReference>
<keyword evidence="4" id="KW-0808">Transferase</keyword>
<dbReference type="PANTHER" id="PTHR36174">
    <property type="entry name" value="LIPID II:GLYCINE GLYCYLTRANSFERASE"/>
    <property type="match status" value="1"/>
</dbReference>